<reference evidence="1 2" key="1">
    <citation type="submission" date="2016-08" db="EMBL/GenBank/DDBJ databases">
        <title>Draft genome of Amylibacter sp. strain 4G11.</title>
        <authorList>
            <person name="Wong S.-K."/>
            <person name="Hamasaki K."/>
            <person name="Yoshizawa S."/>
        </authorList>
    </citation>
    <scope>NUCLEOTIDE SEQUENCE [LARGE SCALE GENOMIC DNA]</scope>
    <source>
        <strain evidence="1 2">4G11</strain>
    </source>
</reference>
<dbReference type="Gene3D" id="3.30.1360.120">
    <property type="entry name" value="Probable tRNA modification gtpase trme, domain 1"/>
    <property type="match status" value="1"/>
</dbReference>
<dbReference type="RefSeq" id="WP_240513993.1">
    <property type="nucleotide sequence ID" value="NZ_MDGM01000012.1"/>
</dbReference>
<evidence type="ECO:0000313" key="1">
    <source>
        <dbReference type="EMBL" id="PIB24028.1"/>
    </source>
</evidence>
<accession>A0A2G5K3B1</accession>
<evidence type="ECO:0008006" key="3">
    <source>
        <dbReference type="Google" id="ProtNLM"/>
    </source>
</evidence>
<dbReference type="InterPro" id="IPR007375">
    <property type="entry name" value="SoxG"/>
</dbReference>
<organism evidence="1 2">
    <name type="scientific">Paramylibacter kogurei</name>
    <dbReference type="NCBI Taxonomy" id="1889778"/>
    <lineage>
        <taxon>Bacteria</taxon>
        <taxon>Pseudomonadati</taxon>
        <taxon>Pseudomonadota</taxon>
        <taxon>Alphaproteobacteria</taxon>
        <taxon>Rhodobacterales</taxon>
        <taxon>Paracoccaceae</taxon>
        <taxon>Paramylibacter</taxon>
    </lineage>
</organism>
<gene>
    <name evidence="1" type="ORF">BFP76_01895</name>
</gene>
<dbReference type="EMBL" id="MDGM01000012">
    <property type="protein sequence ID" value="PIB24028.1"/>
    <property type="molecule type" value="Genomic_DNA"/>
</dbReference>
<comment type="caution">
    <text evidence="1">The sequence shown here is derived from an EMBL/GenBank/DDBJ whole genome shotgun (WGS) entry which is preliminary data.</text>
</comment>
<evidence type="ECO:0000313" key="2">
    <source>
        <dbReference type="Proteomes" id="UP000231516"/>
    </source>
</evidence>
<name>A0A2G5K3B1_9RHOB</name>
<keyword evidence="2" id="KW-1185">Reference proteome</keyword>
<dbReference type="InterPro" id="IPR027266">
    <property type="entry name" value="TrmE/GcvT-like"/>
</dbReference>
<dbReference type="AlphaFoldDB" id="A0A2G5K3B1"/>
<sequence>MAKPTLQSRSRLAGFATEIGGISLREICDISIISIAKPLHDHALFDQNFIELFNQAPPLAPTSLRLKSPNCRVFQTQIDQWFVIGETNTIQDKFDYVTDQSDGWVALEISGENVILALERICPIDLHTDKFLIGHFARTMMEHMGCIILRTDTQTYQLFSASSSAESFLHAVETSIHNVT</sequence>
<dbReference type="Proteomes" id="UP000231516">
    <property type="component" value="Unassembled WGS sequence"/>
</dbReference>
<dbReference type="Pfam" id="PF04268">
    <property type="entry name" value="SoxG"/>
    <property type="match status" value="1"/>
</dbReference>
<proteinExistence type="predicted"/>
<protein>
    <recommendedName>
        <fullName evidence="3">Sarcosine oxidase subunit gamma</fullName>
    </recommendedName>
</protein>
<dbReference type="SUPFAM" id="SSF103025">
    <property type="entry name" value="Folate-binding domain"/>
    <property type="match status" value="1"/>
</dbReference>